<dbReference type="AlphaFoldDB" id="A0AB73BVT5"/>
<evidence type="ECO:0000313" key="2">
    <source>
        <dbReference type="Proteomes" id="UP000027473"/>
    </source>
</evidence>
<dbReference type="Proteomes" id="UP000027473">
    <property type="component" value="Unassembled WGS sequence"/>
</dbReference>
<dbReference type="EMBL" id="JAAC01000104">
    <property type="protein sequence ID" value="KDE62937.1"/>
    <property type="molecule type" value="Genomic_DNA"/>
</dbReference>
<comment type="caution">
    <text evidence="1">The sequence shown here is derived from an EMBL/GenBank/DDBJ whole genome shotgun (WGS) entry which is preliminary data.</text>
</comment>
<sequence length="35" mass="4453">MSQKENLRQDYYFYQDILYAIKRKKFSLLESYLEK</sequence>
<gene>
    <name evidence="1" type="ORF">FUSO3_06465</name>
</gene>
<protein>
    <submittedName>
        <fullName evidence="1">Uncharacterized protein</fullName>
    </submittedName>
</protein>
<reference evidence="1 2" key="1">
    <citation type="submission" date="2014-01" db="EMBL/GenBank/DDBJ databases">
        <title>Comparative genomics of Fusobacterium necrophorum wild isolates.</title>
        <authorList>
            <person name="Kittichotirat W."/>
            <person name="Bumgarner R.E."/>
            <person name="Lawrence P."/>
        </authorList>
    </citation>
    <scope>NUCLEOTIDE SEQUENCE [LARGE SCALE GENOMIC DNA]</scope>
    <source>
        <strain evidence="1 2">BL</strain>
    </source>
</reference>
<accession>A0AB73BVT5</accession>
<proteinExistence type="predicted"/>
<name>A0AB73BVT5_9FUSO</name>
<evidence type="ECO:0000313" key="1">
    <source>
        <dbReference type="EMBL" id="KDE62937.1"/>
    </source>
</evidence>
<organism evidence="1 2">
    <name type="scientific">Fusobacterium necrophorum BL</name>
    <dbReference type="NCBI Taxonomy" id="1441732"/>
    <lineage>
        <taxon>Bacteria</taxon>
        <taxon>Fusobacteriati</taxon>
        <taxon>Fusobacteriota</taxon>
        <taxon>Fusobacteriia</taxon>
        <taxon>Fusobacteriales</taxon>
        <taxon>Fusobacteriaceae</taxon>
        <taxon>Fusobacterium</taxon>
    </lineage>
</organism>